<comment type="caution">
    <text evidence="1">The sequence shown here is derived from an EMBL/GenBank/DDBJ whole genome shotgun (WGS) entry which is preliminary data.</text>
</comment>
<accession>A0A445LZX9</accession>
<dbReference type="InterPro" id="IPR012511">
    <property type="entry name" value="AdoMetDC_leader"/>
</dbReference>
<evidence type="ECO:0000313" key="1">
    <source>
        <dbReference type="EMBL" id="RZC28875.1"/>
    </source>
</evidence>
<dbReference type="AlphaFoldDB" id="A0A445LZX9"/>
<reference evidence="1 2" key="1">
    <citation type="submission" date="2018-09" db="EMBL/GenBank/DDBJ databases">
        <title>A high-quality reference genome of wild soybean provides a powerful tool to mine soybean genomes.</title>
        <authorList>
            <person name="Xie M."/>
            <person name="Chung C.Y.L."/>
            <person name="Li M.-W."/>
            <person name="Wong F.-L."/>
            <person name="Chan T.-F."/>
            <person name="Lam H.-M."/>
        </authorList>
    </citation>
    <scope>NUCLEOTIDE SEQUENCE [LARGE SCALE GENOMIC DNA]</scope>
    <source>
        <strain evidence="2">cv. W05</strain>
        <tissue evidence="1">Hypocotyl of etiolated seedlings</tissue>
    </source>
</reference>
<dbReference type="PANTHER" id="PTHR35727:SF5">
    <property type="entry name" value="S-ADENOSYL-L-METHIONINE DECARBOXYLASE LEADER PEPTIDE PROTEIN"/>
    <property type="match status" value="1"/>
</dbReference>
<dbReference type="EMBL" id="QZWG01000001">
    <property type="protein sequence ID" value="RZC28875.1"/>
    <property type="molecule type" value="Genomic_DNA"/>
</dbReference>
<name>A0A445LZX9_GLYSO</name>
<keyword evidence="2" id="KW-1185">Reference proteome</keyword>
<proteinExistence type="predicted"/>
<evidence type="ECO:0000313" key="2">
    <source>
        <dbReference type="Proteomes" id="UP000289340"/>
    </source>
</evidence>
<dbReference type="EMBL" id="QZWG01000001">
    <property type="protein sequence ID" value="RZC28874.1"/>
    <property type="molecule type" value="Genomic_DNA"/>
</dbReference>
<sequence>MAKPSTQLVAFPFSNDYRFDTEQGRTCKEVYIRSNQMEEKQENIPSSNTHKRKSLSALDSLLLVLVDSRPSQHSLRHFNRFIQAGLNELMESKGGKKKSSSSSSKSLFYEAPLGYSIEDVRPNGGIKKFRSAAYSNCARKPS</sequence>
<organism evidence="1 2">
    <name type="scientific">Glycine soja</name>
    <name type="common">Wild soybean</name>
    <dbReference type="NCBI Taxonomy" id="3848"/>
    <lineage>
        <taxon>Eukaryota</taxon>
        <taxon>Viridiplantae</taxon>
        <taxon>Streptophyta</taxon>
        <taxon>Embryophyta</taxon>
        <taxon>Tracheophyta</taxon>
        <taxon>Spermatophyta</taxon>
        <taxon>Magnoliopsida</taxon>
        <taxon>eudicotyledons</taxon>
        <taxon>Gunneridae</taxon>
        <taxon>Pentapetalae</taxon>
        <taxon>rosids</taxon>
        <taxon>fabids</taxon>
        <taxon>Fabales</taxon>
        <taxon>Fabaceae</taxon>
        <taxon>Papilionoideae</taxon>
        <taxon>50 kb inversion clade</taxon>
        <taxon>NPAAA clade</taxon>
        <taxon>indigoferoid/millettioid clade</taxon>
        <taxon>Phaseoleae</taxon>
        <taxon>Glycine</taxon>
        <taxon>Glycine subgen. Soja</taxon>
    </lineage>
</organism>
<gene>
    <name evidence="1" type="ORF">D0Y65_000731</name>
</gene>
<dbReference type="PANTHER" id="PTHR35727">
    <property type="entry name" value="BNAA05G33520D PROTEIN"/>
    <property type="match status" value="1"/>
</dbReference>
<protein>
    <submittedName>
        <fullName evidence="1">Uncharacterized protein</fullName>
    </submittedName>
</protein>
<dbReference type="Proteomes" id="UP000289340">
    <property type="component" value="Chromosome 1"/>
</dbReference>
<dbReference type="Pfam" id="PF08132">
    <property type="entry name" value="AdoMetDC_leader"/>
    <property type="match status" value="1"/>
</dbReference>